<comment type="caution">
    <text evidence="1">The sequence shown here is derived from an EMBL/GenBank/DDBJ whole genome shotgun (WGS) entry which is preliminary data.</text>
</comment>
<evidence type="ECO:0000313" key="1">
    <source>
        <dbReference type="EMBL" id="KAF4628172.1"/>
    </source>
</evidence>
<proteinExistence type="predicted"/>
<dbReference type="Proteomes" id="UP000566819">
    <property type="component" value="Unassembled WGS sequence"/>
</dbReference>
<keyword evidence="2" id="KW-1185">Reference proteome</keyword>
<dbReference type="EMBL" id="JAAMPI010000850">
    <property type="protein sequence ID" value="KAF4628172.1"/>
    <property type="molecule type" value="Genomic_DNA"/>
</dbReference>
<dbReference type="AlphaFoldDB" id="A0A8H4RDM4"/>
<name>A0A8H4RDM4_9HELO</name>
<evidence type="ECO:0000313" key="2">
    <source>
        <dbReference type="Proteomes" id="UP000566819"/>
    </source>
</evidence>
<reference evidence="1 2" key="1">
    <citation type="submission" date="2020-03" db="EMBL/GenBank/DDBJ databases">
        <title>Draft Genome Sequence of Cudoniella acicularis.</title>
        <authorList>
            <person name="Buettner E."/>
            <person name="Kellner H."/>
        </authorList>
    </citation>
    <scope>NUCLEOTIDE SEQUENCE [LARGE SCALE GENOMIC DNA]</scope>
    <source>
        <strain evidence="1 2">DSM 108380</strain>
    </source>
</reference>
<organism evidence="1 2">
    <name type="scientific">Cudoniella acicularis</name>
    <dbReference type="NCBI Taxonomy" id="354080"/>
    <lineage>
        <taxon>Eukaryota</taxon>
        <taxon>Fungi</taxon>
        <taxon>Dikarya</taxon>
        <taxon>Ascomycota</taxon>
        <taxon>Pezizomycotina</taxon>
        <taxon>Leotiomycetes</taxon>
        <taxon>Helotiales</taxon>
        <taxon>Tricladiaceae</taxon>
        <taxon>Cudoniella</taxon>
    </lineage>
</organism>
<sequence>MKELKVWTGVTGRVTPTVEKHCGDLFVPGYTVTPQMFRTTAENSKQMTVERQHVPSFVLWGQYKMVLGLKPGDTVEAVIIRVRENLREEVEEDERREKEEMGLKAAEQKEAGWVYRFFLLEKSL</sequence>
<gene>
    <name evidence="1" type="ORF">G7Y89_g9984</name>
</gene>
<accession>A0A8H4RDM4</accession>
<protein>
    <submittedName>
        <fullName evidence="1">Uncharacterized protein</fullName>
    </submittedName>
</protein>